<dbReference type="InterPro" id="IPR011010">
    <property type="entry name" value="DNA_brk_join_enz"/>
</dbReference>
<sequence length="391" mass="44085">MARETNKLSAIKVSKLRSPGRYCDGLGLWLQVADGGTKSWLFRYTRHGRARQMGLGALHTVSLAEARERARQARQIILDGEDPIELRRKQHDEARAETADMMLFKDAVARFLELHNDTWRNDKHKQQWASTLKTYAFPTLGGRPIAAIDGALITEALSSIWQRKPETARRTKQRIERVIQWVKEGKPLPRQSAAKRVRHHAALPVDDIPAFMAELRGKKGISAAALEFTILAAARTGEAIGAKWSEIDLETGVWTVPADRMKGSKEHEVPLSKRAVEILQALPLERGGYLFPGAKARQPLSNMAMLELVRGLRDGLTVHGFRSTFRDWAGDRTNFARDVIEHALAHQLKDKAEAAYRRSSALEKRRRLMEAWANYCCESRHSANVVVPLRA</sequence>
<evidence type="ECO:0008006" key="10">
    <source>
        <dbReference type="Google" id="ProtNLM"/>
    </source>
</evidence>
<evidence type="ECO:0000256" key="3">
    <source>
        <dbReference type="ARBA" id="ARBA00023125"/>
    </source>
</evidence>
<dbReference type="InterPro" id="IPR053876">
    <property type="entry name" value="Phage_int_M"/>
</dbReference>
<evidence type="ECO:0000313" key="9">
    <source>
        <dbReference type="Proteomes" id="UP000094472"/>
    </source>
</evidence>
<dbReference type="GO" id="GO:0003677">
    <property type="term" value="F:DNA binding"/>
    <property type="evidence" value="ECO:0007669"/>
    <property type="project" value="UniProtKB-UniRule"/>
</dbReference>
<evidence type="ECO:0000256" key="5">
    <source>
        <dbReference type="PROSITE-ProRule" id="PRU01248"/>
    </source>
</evidence>
<dbReference type="InterPro" id="IPR010998">
    <property type="entry name" value="Integrase_recombinase_N"/>
</dbReference>
<evidence type="ECO:0000256" key="2">
    <source>
        <dbReference type="ARBA" id="ARBA00022908"/>
    </source>
</evidence>
<keyword evidence="2" id="KW-0229">DNA integration</keyword>
<dbReference type="Pfam" id="PF13356">
    <property type="entry name" value="Arm-DNA-bind_3"/>
    <property type="match status" value="1"/>
</dbReference>
<dbReference type="EMBL" id="LPWF01000036">
    <property type="protein sequence ID" value="ODR94218.1"/>
    <property type="molecule type" value="Genomic_DNA"/>
</dbReference>
<dbReference type="Proteomes" id="UP000094472">
    <property type="component" value="Unassembled WGS sequence"/>
</dbReference>
<evidence type="ECO:0000256" key="4">
    <source>
        <dbReference type="ARBA" id="ARBA00023172"/>
    </source>
</evidence>
<proteinExistence type="inferred from homology"/>
<evidence type="ECO:0000313" key="8">
    <source>
        <dbReference type="EMBL" id="ODR94218.1"/>
    </source>
</evidence>
<dbReference type="RefSeq" id="WP_069442818.1">
    <property type="nucleotide sequence ID" value="NZ_LPWF01000036.1"/>
</dbReference>
<dbReference type="InterPro" id="IPR050808">
    <property type="entry name" value="Phage_Integrase"/>
</dbReference>
<dbReference type="PROSITE" id="PS51898">
    <property type="entry name" value="TYR_RECOMBINASE"/>
    <property type="match status" value="1"/>
</dbReference>
<gene>
    <name evidence="8" type="ORF">AUC69_03455</name>
</gene>
<keyword evidence="9" id="KW-1185">Reference proteome</keyword>
<reference evidence="8 9" key="1">
    <citation type="journal article" date="2016" name="Environ. Microbiol.">
        <title>New Methyloceanibacter diversity from North Sea sediments includes methanotroph containing solely the soluble methane monooxygenase.</title>
        <authorList>
            <person name="Vekeman B."/>
            <person name="Kerckhof F.M."/>
            <person name="Cremers G."/>
            <person name="de Vos P."/>
            <person name="Vandamme P."/>
            <person name="Boon N."/>
            <person name="Op den Camp H.J."/>
            <person name="Heylen K."/>
        </authorList>
    </citation>
    <scope>NUCLEOTIDE SEQUENCE [LARGE SCALE GENOMIC DNA]</scope>
    <source>
        <strain evidence="8 9">R-67175</strain>
    </source>
</reference>
<dbReference type="GO" id="GO:0015074">
    <property type="term" value="P:DNA integration"/>
    <property type="evidence" value="ECO:0007669"/>
    <property type="project" value="UniProtKB-KW"/>
</dbReference>
<dbReference type="STRING" id="1774969.AUC69_03455"/>
<feature type="domain" description="Tyr recombinase" evidence="6">
    <location>
        <begin position="198"/>
        <end position="369"/>
    </location>
</feature>
<keyword evidence="4" id="KW-0233">DNA recombination</keyword>
<comment type="caution">
    <text evidence="8">The sequence shown here is derived from an EMBL/GenBank/DDBJ whole genome shotgun (WGS) entry which is preliminary data.</text>
</comment>
<dbReference type="Gene3D" id="1.10.150.130">
    <property type="match status" value="1"/>
</dbReference>
<dbReference type="InterPro" id="IPR025166">
    <property type="entry name" value="Integrase_DNA_bind_dom"/>
</dbReference>
<dbReference type="AlphaFoldDB" id="A0A1E3VL10"/>
<dbReference type="InterPro" id="IPR002104">
    <property type="entry name" value="Integrase_catalytic"/>
</dbReference>
<dbReference type="Gene3D" id="3.30.160.390">
    <property type="entry name" value="Integrase, DNA-binding domain"/>
    <property type="match status" value="1"/>
</dbReference>
<protein>
    <recommendedName>
        <fullName evidence="10">Integrase</fullName>
    </recommendedName>
</protein>
<comment type="similarity">
    <text evidence="1">Belongs to the 'phage' integrase family.</text>
</comment>
<dbReference type="GO" id="GO:0006310">
    <property type="term" value="P:DNA recombination"/>
    <property type="evidence" value="ECO:0007669"/>
    <property type="project" value="UniProtKB-KW"/>
</dbReference>
<organism evidence="8 9">
    <name type="scientific">Methyloceanibacter superfactus</name>
    <dbReference type="NCBI Taxonomy" id="1774969"/>
    <lineage>
        <taxon>Bacteria</taxon>
        <taxon>Pseudomonadati</taxon>
        <taxon>Pseudomonadota</taxon>
        <taxon>Alphaproteobacteria</taxon>
        <taxon>Hyphomicrobiales</taxon>
        <taxon>Hyphomicrobiaceae</taxon>
        <taxon>Methyloceanibacter</taxon>
    </lineage>
</organism>
<dbReference type="InterPro" id="IPR044068">
    <property type="entry name" value="CB"/>
</dbReference>
<dbReference type="Gene3D" id="1.10.443.10">
    <property type="entry name" value="Intergrase catalytic core"/>
    <property type="match status" value="1"/>
</dbReference>
<evidence type="ECO:0000256" key="1">
    <source>
        <dbReference type="ARBA" id="ARBA00008857"/>
    </source>
</evidence>
<dbReference type="PROSITE" id="PS51900">
    <property type="entry name" value="CB"/>
    <property type="match status" value="1"/>
</dbReference>
<dbReference type="OrthoDB" id="9795573at2"/>
<dbReference type="PANTHER" id="PTHR30629">
    <property type="entry name" value="PROPHAGE INTEGRASE"/>
    <property type="match status" value="1"/>
</dbReference>
<evidence type="ECO:0000259" key="7">
    <source>
        <dbReference type="PROSITE" id="PS51900"/>
    </source>
</evidence>
<name>A0A1E3VL10_9HYPH</name>
<feature type="domain" description="Core-binding (CB)" evidence="7">
    <location>
        <begin position="102"/>
        <end position="183"/>
    </location>
</feature>
<evidence type="ECO:0000259" key="6">
    <source>
        <dbReference type="PROSITE" id="PS51898"/>
    </source>
</evidence>
<dbReference type="CDD" id="cd00801">
    <property type="entry name" value="INT_P4_C"/>
    <property type="match status" value="1"/>
</dbReference>
<dbReference type="SUPFAM" id="SSF56349">
    <property type="entry name" value="DNA breaking-rejoining enzymes"/>
    <property type="match status" value="1"/>
</dbReference>
<dbReference type="InterPro" id="IPR038488">
    <property type="entry name" value="Integrase_DNA-bd_sf"/>
</dbReference>
<dbReference type="InterPro" id="IPR013762">
    <property type="entry name" value="Integrase-like_cat_sf"/>
</dbReference>
<keyword evidence="3 5" id="KW-0238">DNA-binding</keyword>
<dbReference type="Pfam" id="PF00589">
    <property type="entry name" value="Phage_integrase"/>
    <property type="match status" value="1"/>
</dbReference>
<accession>A0A1E3VL10</accession>
<dbReference type="Pfam" id="PF22022">
    <property type="entry name" value="Phage_int_M"/>
    <property type="match status" value="1"/>
</dbReference>
<dbReference type="PANTHER" id="PTHR30629:SF2">
    <property type="entry name" value="PROPHAGE INTEGRASE INTS-RELATED"/>
    <property type="match status" value="1"/>
</dbReference>